<feature type="region of interest" description="Disordered" evidence="11">
    <location>
        <begin position="250"/>
        <end position="491"/>
    </location>
</feature>
<evidence type="ECO:0000256" key="4">
    <source>
        <dbReference type="ARBA" id="ARBA00022481"/>
    </source>
</evidence>
<evidence type="ECO:0000256" key="11">
    <source>
        <dbReference type="SAM" id="MobiDB-lite"/>
    </source>
</evidence>
<keyword evidence="4" id="KW-0488">Methylation</keyword>
<evidence type="ECO:0000256" key="8">
    <source>
        <dbReference type="ARBA" id="ARBA00022942"/>
    </source>
</evidence>
<dbReference type="PANTHER" id="PTHR13266">
    <property type="entry name" value="PROTEASOME INHIBITOR"/>
    <property type="match status" value="1"/>
</dbReference>
<reference evidence="14 15" key="1">
    <citation type="submission" date="2013-07" db="EMBL/GenBank/DDBJ databases">
        <title>The Genome Sequence of Cryptococcus heveanensis BCC8398.</title>
        <authorList>
            <consortium name="The Broad Institute Genome Sequencing Platform"/>
            <person name="Cuomo C."/>
            <person name="Litvintseva A."/>
            <person name="Chen Y."/>
            <person name="Heitman J."/>
            <person name="Sun S."/>
            <person name="Springer D."/>
            <person name="Dromer F."/>
            <person name="Young S.K."/>
            <person name="Zeng Q."/>
            <person name="Gargeya S."/>
            <person name="Fitzgerald M."/>
            <person name="Abouelleil A."/>
            <person name="Alvarado L."/>
            <person name="Berlin A.M."/>
            <person name="Chapman S.B."/>
            <person name="Dewar J."/>
            <person name="Goldberg J."/>
            <person name="Griggs A."/>
            <person name="Gujja S."/>
            <person name="Hansen M."/>
            <person name="Howarth C."/>
            <person name="Imamovic A."/>
            <person name="Larimer J."/>
            <person name="McCowan C."/>
            <person name="Murphy C."/>
            <person name="Pearson M."/>
            <person name="Priest M."/>
            <person name="Roberts A."/>
            <person name="Saif S."/>
            <person name="Shea T."/>
            <person name="Sykes S."/>
            <person name="Wortman J."/>
            <person name="Nusbaum C."/>
            <person name="Birren B."/>
        </authorList>
    </citation>
    <scope>NUCLEOTIDE SEQUENCE [LARGE SCALE GENOMIC DNA]</scope>
    <source>
        <strain evidence="14 15">BCC8398</strain>
    </source>
</reference>
<feature type="domain" description="PI31 proteasome regulator C-terminal" evidence="12">
    <location>
        <begin position="308"/>
        <end position="379"/>
    </location>
</feature>
<dbReference type="Proteomes" id="UP000092666">
    <property type="component" value="Unassembled WGS sequence"/>
</dbReference>
<evidence type="ECO:0000256" key="5">
    <source>
        <dbReference type="ARBA" id="ARBA00022490"/>
    </source>
</evidence>
<evidence type="ECO:0000313" key="14">
    <source>
        <dbReference type="EMBL" id="OCF36947.1"/>
    </source>
</evidence>
<evidence type="ECO:0000259" key="12">
    <source>
        <dbReference type="Pfam" id="PF08577"/>
    </source>
</evidence>
<dbReference type="EMBL" id="KI669494">
    <property type="protein sequence ID" value="OCF36947.1"/>
    <property type="molecule type" value="Genomic_DNA"/>
</dbReference>
<feature type="compositionally biased region" description="Gly residues" evidence="11">
    <location>
        <begin position="431"/>
        <end position="491"/>
    </location>
</feature>
<dbReference type="GO" id="GO:0043161">
    <property type="term" value="P:proteasome-mediated ubiquitin-dependent protein catabolic process"/>
    <property type="evidence" value="ECO:0007669"/>
    <property type="project" value="InterPro"/>
</dbReference>
<evidence type="ECO:0000256" key="9">
    <source>
        <dbReference type="ARBA" id="ARBA00022990"/>
    </source>
</evidence>
<dbReference type="OrthoDB" id="68090at2759"/>
<dbReference type="STRING" id="1296120.A0A1B9H119"/>
<dbReference type="GO" id="GO:0004866">
    <property type="term" value="F:endopeptidase inhibitor activity"/>
    <property type="evidence" value="ECO:0007669"/>
    <property type="project" value="InterPro"/>
</dbReference>
<feature type="compositionally biased region" description="Gly residues" evidence="11">
    <location>
        <begin position="385"/>
        <end position="406"/>
    </location>
</feature>
<name>A0A1B9H119_9TREE</name>
<evidence type="ECO:0000256" key="7">
    <source>
        <dbReference type="ARBA" id="ARBA00022824"/>
    </source>
</evidence>
<comment type="subcellular location">
    <subcellularLocation>
        <location evidence="2">Cytoplasm</location>
    </subcellularLocation>
    <subcellularLocation>
        <location evidence="1">Endoplasmic reticulum</location>
    </subcellularLocation>
</comment>
<evidence type="ECO:0000256" key="1">
    <source>
        <dbReference type="ARBA" id="ARBA00004240"/>
    </source>
</evidence>
<keyword evidence="15" id="KW-1185">Reference proteome</keyword>
<dbReference type="Gene3D" id="3.40.1000.30">
    <property type="match status" value="1"/>
</dbReference>
<dbReference type="InterPro" id="IPR045128">
    <property type="entry name" value="PI31-like"/>
</dbReference>
<keyword evidence="8" id="KW-0647">Proteasome</keyword>
<keyword evidence="5" id="KW-0963">Cytoplasm</keyword>
<feature type="compositionally biased region" description="Gly residues" evidence="11">
    <location>
        <begin position="70"/>
        <end position="82"/>
    </location>
</feature>
<feature type="domain" description="PI31 proteasome regulator N-terminal" evidence="13">
    <location>
        <begin position="25"/>
        <end position="247"/>
    </location>
</feature>
<keyword evidence="6" id="KW-0597">Phosphoprotein</keyword>
<keyword evidence="9" id="KW-0007">Acetylation</keyword>
<sequence>MSDPLSSTTLLDLLPRLLPASARTTSPLPQPTDAVAALVHAIHVSLEFRLVRQQPQGGNGESDSAVRVGTGAGADDGVGGGTDDIDIDIDDGASETTTAVDPDADIDAEQGNTNADANGSRLNIAENRLGEGWNSRGEESYTFQYRHGQSALSFRIRIGRMGGRVQVDAMAEDGEPRTISLVLSDLVDTALFPIPSSATASTASGSSSSAGIETLVKKNGFTSAAKVKEFVDKYKSEIIARLLPGLQVPGYAESSGSGSGSDPRNPPPAGSGRSQPPARPAPPYPYSDPALDPLRDLSSRPYNNPASIGRRDLDPLPSAAGPGTFNPNRDGGGMYMDFNHPLFDSRRRRDLTDPNPDPDFAGPGGSIQPPGARWDPVGPDPDFGGDVGFPGPGGNPLGGMGVGDRGGGVRDRDRWGDELPPPGEFGPDLGRLGGGGFGGIGGPRRGGGRGGGFGGLSGGFGGGGRGSGGFGGGMGGGFGGGSGSGGGGMFM</sequence>
<dbReference type="Pfam" id="PF08577">
    <property type="entry name" value="PI31_Prot_C"/>
    <property type="match status" value="1"/>
</dbReference>
<accession>A0A1B9H119</accession>
<feature type="compositionally biased region" description="Low complexity" evidence="11">
    <location>
        <begin position="375"/>
        <end position="384"/>
    </location>
</feature>
<feature type="compositionally biased region" description="Basic and acidic residues" evidence="11">
    <location>
        <begin position="343"/>
        <end position="352"/>
    </location>
</feature>
<comment type="similarity">
    <text evidence="3">Belongs to the proteasome inhibitor PI31 family.</text>
</comment>
<dbReference type="InterPro" id="IPR021625">
    <property type="entry name" value="PI31_Prot_N"/>
</dbReference>
<dbReference type="PANTHER" id="PTHR13266:SF1">
    <property type="entry name" value="PROTEASOME INHIBITOR PI31 SUBUNIT"/>
    <property type="match status" value="1"/>
</dbReference>
<dbReference type="GO" id="GO:0005783">
    <property type="term" value="C:endoplasmic reticulum"/>
    <property type="evidence" value="ECO:0007669"/>
    <property type="project" value="UniProtKB-SubCell"/>
</dbReference>
<evidence type="ECO:0000259" key="13">
    <source>
        <dbReference type="Pfam" id="PF11566"/>
    </source>
</evidence>
<evidence type="ECO:0000256" key="6">
    <source>
        <dbReference type="ARBA" id="ARBA00022553"/>
    </source>
</evidence>
<feature type="compositionally biased region" description="Basic and acidic residues" evidence="11">
    <location>
        <begin position="407"/>
        <end position="417"/>
    </location>
</feature>
<dbReference type="GO" id="GO:0070628">
    <property type="term" value="F:proteasome binding"/>
    <property type="evidence" value="ECO:0007669"/>
    <property type="project" value="InterPro"/>
</dbReference>
<evidence type="ECO:0000256" key="10">
    <source>
        <dbReference type="ARBA" id="ARBA00024805"/>
    </source>
</evidence>
<evidence type="ECO:0000313" key="15">
    <source>
        <dbReference type="Proteomes" id="UP000092666"/>
    </source>
</evidence>
<proteinExistence type="inferred from homology"/>
<dbReference type="InterPro" id="IPR013886">
    <property type="entry name" value="PI31_Prot_C"/>
</dbReference>
<evidence type="ECO:0000256" key="2">
    <source>
        <dbReference type="ARBA" id="ARBA00004496"/>
    </source>
</evidence>
<feature type="compositionally biased region" description="Pro residues" evidence="11">
    <location>
        <begin position="277"/>
        <end position="286"/>
    </location>
</feature>
<evidence type="ECO:0000256" key="3">
    <source>
        <dbReference type="ARBA" id="ARBA00006405"/>
    </source>
</evidence>
<keyword evidence="7" id="KW-0256">Endoplasmic reticulum</keyword>
<dbReference type="Pfam" id="PF11566">
    <property type="entry name" value="PI31_Prot_N"/>
    <property type="match status" value="1"/>
</dbReference>
<gene>
    <name evidence="14" type="ORF">I316_01545</name>
</gene>
<protein>
    <submittedName>
        <fullName evidence="14">Uncharacterized protein</fullName>
    </submittedName>
</protein>
<feature type="compositionally biased region" description="Acidic residues" evidence="11">
    <location>
        <begin position="83"/>
        <end position="93"/>
    </location>
</feature>
<reference evidence="15" key="2">
    <citation type="submission" date="2013-12" db="EMBL/GenBank/DDBJ databases">
        <title>Evolution of pathogenesis and genome organization in the Tremellales.</title>
        <authorList>
            <person name="Cuomo C."/>
            <person name="Litvintseva A."/>
            <person name="Heitman J."/>
            <person name="Chen Y."/>
            <person name="Sun S."/>
            <person name="Springer D."/>
            <person name="Dromer F."/>
            <person name="Young S."/>
            <person name="Zeng Q."/>
            <person name="Chapman S."/>
            <person name="Gujja S."/>
            <person name="Saif S."/>
            <person name="Birren B."/>
        </authorList>
    </citation>
    <scope>NUCLEOTIDE SEQUENCE [LARGE SCALE GENOMIC DNA]</scope>
    <source>
        <strain evidence="15">BCC8398</strain>
    </source>
</reference>
<comment type="function">
    <text evidence="10">Plays an important role in control of proteasome function. Inhibits the hydrolysis of protein and peptide substrates by the 20S proteasome. Also inhibits the activation of the proteasome by the proteasome regulatory proteins PA700 and PA28.</text>
</comment>
<organism evidence="14 15">
    <name type="scientific">Kwoniella heveanensis BCC8398</name>
    <dbReference type="NCBI Taxonomy" id="1296120"/>
    <lineage>
        <taxon>Eukaryota</taxon>
        <taxon>Fungi</taxon>
        <taxon>Dikarya</taxon>
        <taxon>Basidiomycota</taxon>
        <taxon>Agaricomycotina</taxon>
        <taxon>Tremellomycetes</taxon>
        <taxon>Tremellales</taxon>
        <taxon>Cryptococcaceae</taxon>
        <taxon>Kwoniella</taxon>
    </lineage>
</organism>
<feature type="region of interest" description="Disordered" evidence="11">
    <location>
        <begin position="53"/>
        <end position="118"/>
    </location>
</feature>
<dbReference type="AlphaFoldDB" id="A0A1B9H119"/>
<dbReference type="GO" id="GO:0000502">
    <property type="term" value="C:proteasome complex"/>
    <property type="evidence" value="ECO:0007669"/>
    <property type="project" value="UniProtKB-KW"/>
</dbReference>